<feature type="region of interest" description="Disordered" evidence="1">
    <location>
        <begin position="51"/>
        <end position="84"/>
    </location>
</feature>
<evidence type="ECO:0000256" key="1">
    <source>
        <dbReference type="SAM" id="MobiDB-lite"/>
    </source>
</evidence>
<evidence type="ECO:0000313" key="2">
    <source>
        <dbReference type="EMBL" id="ELS57655.1"/>
    </source>
</evidence>
<dbReference type="Proteomes" id="UP000011205">
    <property type="component" value="Unassembled WGS sequence"/>
</dbReference>
<feature type="region of interest" description="Disordered" evidence="1">
    <location>
        <begin position="1"/>
        <end position="33"/>
    </location>
</feature>
<sequence>MEKTITRMVAGASLKPDSASSRPVTFCGSRSERRTAKTAAASVEAMIAPSSSAGCHSMPGSQCTPAAVTTTDTATPTVASTPAGARGCLVSLHRVVRPPSVIEVQADDVLTGDHTDGEEQQQAGHTDAVGGAGRGDAGRQHRAGDQQCHVQLLRLS</sequence>
<dbReference type="EMBL" id="AMLP01000049">
    <property type="protein sequence ID" value="ELS57655.1"/>
    <property type="molecule type" value="Genomic_DNA"/>
</dbReference>
<protein>
    <submittedName>
        <fullName evidence="2">Putative Sodium/hydrogen exchanger</fullName>
    </submittedName>
</protein>
<feature type="region of interest" description="Disordered" evidence="1">
    <location>
        <begin position="112"/>
        <end position="146"/>
    </location>
</feature>
<accession>L8PMC1</accession>
<dbReference type="AlphaFoldDB" id="L8PMC1"/>
<feature type="compositionally biased region" description="Polar residues" evidence="1">
    <location>
        <begin position="51"/>
        <end position="63"/>
    </location>
</feature>
<evidence type="ECO:0000313" key="3">
    <source>
        <dbReference type="Proteomes" id="UP000011205"/>
    </source>
</evidence>
<feature type="compositionally biased region" description="Low complexity" evidence="1">
    <location>
        <begin position="64"/>
        <end position="84"/>
    </location>
</feature>
<reference evidence="2 3" key="1">
    <citation type="journal article" date="2013" name="Genome Announc.">
        <title>Draft Genome Sequence of Streptomyces viridochromogenes Strain Tu57, Producer of Avilamycin.</title>
        <authorList>
            <person name="Gruning B.A."/>
            <person name="Erxleben A."/>
            <person name="Hahnlein A."/>
            <person name="Gunther S."/>
        </authorList>
    </citation>
    <scope>NUCLEOTIDE SEQUENCE [LARGE SCALE GENOMIC DNA]</scope>
    <source>
        <strain evidence="2 3">Tue57</strain>
    </source>
</reference>
<name>L8PMC1_STRVR</name>
<comment type="caution">
    <text evidence="2">The sequence shown here is derived from an EMBL/GenBank/DDBJ whole genome shotgun (WGS) entry which is preliminary data.</text>
</comment>
<gene>
    <name evidence="2" type="ORF">STVIR_1393</name>
</gene>
<proteinExistence type="predicted"/>
<organism evidence="2 3">
    <name type="scientific">Streptomyces viridochromogenes Tue57</name>
    <dbReference type="NCBI Taxonomy" id="1160705"/>
    <lineage>
        <taxon>Bacteria</taxon>
        <taxon>Bacillati</taxon>
        <taxon>Actinomycetota</taxon>
        <taxon>Actinomycetes</taxon>
        <taxon>Kitasatosporales</taxon>
        <taxon>Streptomycetaceae</taxon>
        <taxon>Streptomyces</taxon>
    </lineage>
</organism>